<evidence type="ECO:0000256" key="1">
    <source>
        <dbReference type="ARBA" id="ARBA00004123"/>
    </source>
</evidence>
<reference evidence="17" key="1">
    <citation type="submission" date="2025-08" db="UniProtKB">
        <authorList>
            <consortium name="Ensembl"/>
        </authorList>
    </citation>
    <scope>IDENTIFICATION</scope>
</reference>
<dbReference type="GO" id="GO:0000978">
    <property type="term" value="F:RNA polymerase II cis-regulatory region sequence-specific DNA binding"/>
    <property type="evidence" value="ECO:0007669"/>
    <property type="project" value="TreeGrafter"/>
</dbReference>
<evidence type="ECO:0000256" key="12">
    <source>
        <dbReference type="ARBA" id="ARBA00030708"/>
    </source>
</evidence>
<evidence type="ECO:0000259" key="15">
    <source>
        <dbReference type="PROSITE" id="PS50118"/>
    </source>
</evidence>
<evidence type="ECO:0000256" key="7">
    <source>
        <dbReference type="ARBA" id="ARBA00023125"/>
    </source>
</evidence>
<keyword evidence="3" id="KW-0678">Repressor</keyword>
<dbReference type="GO" id="GO:0016055">
    <property type="term" value="P:Wnt signaling pathway"/>
    <property type="evidence" value="ECO:0007669"/>
    <property type="project" value="UniProtKB-KW"/>
</dbReference>
<dbReference type="PANTHER" id="PTHR15499:SF3">
    <property type="entry name" value="HMG BOX-CONTAINING PROTEIN 1"/>
    <property type="match status" value="1"/>
</dbReference>
<evidence type="ECO:0000256" key="2">
    <source>
        <dbReference type="ARBA" id="ARBA00017229"/>
    </source>
</evidence>
<accession>A0A3B3T7U1</accession>
<feature type="compositionally biased region" description="Basic and acidic residues" evidence="14">
    <location>
        <begin position="20"/>
        <end position="56"/>
    </location>
</feature>
<feature type="compositionally biased region" description="Low complexity" evidence="14">
    <location>
        <begin position="370"/>
        <end position="385"/>
    </location>
</feature>
<evidence type="ECO:0000313" key="18">
    <source>
        <dbReference type="Proteomes" id="UP000261540"/>
    </source>
</evidence>
<dbReference type="PROSITE" id="PS51148">
    <property type="entry name" value="AXH"/>
    <property type="match status" value="1"/>
</dbReference>
<comment type="subcellular location">
    <subcellularLocation>
        <location evidence="1">Nucleus</location>
    </subcellularLocation>
</comment>
<dbReference type="Ensembl" id="ENSPKIT00000019525.1">
    <property type="protein sequence ID" value="ENSPKIP00000038533.1"/>
    <property type="gene ID" value="ENSPKIG00000016269.1"/>
</dbReference>
<dbReference type="SUPFAM" id="SSF47095">
    <property type="entry name" value="HMG-box"/>
    <property type="match status" value="1"/>
</dbReference>
<evidence type="ECO:0000256" key="3">
    <source>
        <dbReference type="ARBA" id="ARBA00022491"/>
    </source>
</evidence>
<comment type="function">
    <text evidence="10">Transcriptional repressor that binds to the promoter region of target genes. Plays a role in the regulation of the cell cycle and of the Wnt pathway. Binds preferentially to the sequence 5'-TTCATTCATTCA-3'. Binding to the histone H1.0 promoter is enhanced by interaction with RB1. Disrupts the interaction between DNA and TCF4.</text>
</comment>
<evidence type="ECO:0000256" key="13">
    <source>
        <dbReference type="PROSITE-ProRule" id="PRU00267"/>
    </source>
</evidence>
<feature type="region of interest" description="Disordered" evidence="14">
    <location>
        <begin position="455"/>
        <end position="475"/>
    </location>
</feature>
<dbReference type="InterPro" id="IPR009071">
    <property type="entry name" value="HMG_box_dom"/>
</dbReference>
<evidence type="ECO:0000256" key="10">
    <source>
        <dbReference type="ARBA" id="ARBA00025095"/>
    </source>
</evidence>
<evidence type="ECO:0000256" key="5">
    <source>
        <dbReference type="ARBA" id="ARBA00022843"/>
    </source>
</evidence>
<dbReference type="PANTHER" id="PTHR15499">
    <property type="entry name" value="HMG BOX-CONTAINING PROTEIN 1"/>
    <property type="match status" value="1"/>
</dbReference>
<evidence type="ECO:0000259" key="16">
    <source>
        <dbReference type="PROSITE" id="PS51148"/>
    </source>
</evidence>
<reference evidence="17" key="2">
    <citation type="submission" date="2025-09" db="UniProtKB">
        <authorList>
            <consortium name="Ensembl"/>
        </authorList>
    </citation>
    <scope>IDENTIFICATION</scope>
</reference>
<dbReference type="InterPro" id="IPR036096">
    <property type="entry name" value="Ataxin_AXH_dom_sf"/>
</dbReference>
<dbReference type="SMART" id="SM00398">
    <property type="entry name" value="HMG"/>
    <property type="match status" value="1"/>
</dbReference>
<sequence length="475" mass="53057">MATGLSRCNMVWEVKPQQVPDRRERPQLVKVQDGTRTDMPECRGDLQRSPGREECDDLPDLKEVQESRQSPEVFQVAAGVSHHEQQWDAPNAGWLTELANIATSPQSPLLQGPTCERSSSVHIFSTSNSLHSYARMPPAPSSTPRSSRSQRKSRIRTRASGVRDPGAMTWADNDMGWSHSWPSTAWHCFLKGTRLYFHKGPGEGWQVAEDLGSQREEPGTEGDSRKSYGSEGLMLVAHEETVSFGQSVLKLTFDPGSPEDSLLTAECRLDHPFYVRSKGWSSFYPSLTAVRHGIPCYQLRRGDLCLQPGHPDAVNGDDSIVFDTFKSYAFTPLDSSAVYVLSSMARLRRASPSSEGAVTPLANKMEEGSESPSASPSSTKGHSSGMVGRATPTKCKRPMNAFMLFAKKYRVEYTQMHPGKDNRAISVILGDKWRKMKNEERKMYTMEAKALAEEQRRLNPDCWKRRRTSSGSQHN</sequence>
<keyword evidence="5" id="KW-0832">Ubl conjugation</keyword>
<protein>
    <recommendedName>
        <fullName evidence="2">HMG box-containing protein 1</fullName>
    </recommendedName>
    <alternativeName>
        <fullName evidence="12">HMG box transcription factor 1</fullName>
    </alternativeName>
    <alternativeName>
        <fullName evidence="11">High mobility group box transcription factor 1</fullName>
    </alternativeName>
</protein>
<dbReference type="PROSITE" id="PS50118">
    <property type="entry name" value="HMG_BOX_2"/>
    <property type="match status" value="1"/>
</dbReference>
<feature type="compositionally biased region" description="Basic residues" evidence="14">
    <location>
        <begin position="148"/>
        <end position="157"/>
    </location>
</feature>
<evidence type="ECO:0000256" key="8">
    <source>
        <dbReference type="ARBA" id="ARBA00023163"/>
    </source>
</evidence>
<proteinExistence type="predicted"/>
<dbReference type="SUPFAM" id="SSF102031">
    <property type="entry name" value="AXH domain"/>
    <property type="match status" value="1"/>
</dbReference>
<evidence type="ECO:0000256" key="14">
    <source>
        <dbReference type="SAM" id="MobiDB-lite"/>
    </source>
</evidence>
<feature type="domain" description="HMG box" evidence="15">
    <location>
        <begin position="395"/>
        <end position="463"/>
    </location>
</feature>
<feature type="region of interest" description="Disordered" evidence="14">
    <location>
        <begin position="16"/>
        <end position="56"/>
    </location>
</feature>
<keyword evidence="9 13" id="KW-0539">Nucleus</keyword>
<feature type="region of interest" description="Disordered" evidence="14">
    <location>
        <begin position="363"/>
        <end position="392"/>
    </location>
</feature>
<dbReference type="InterPro" id="IPR036910">
    <property type="entry name" value="HMG_box_dom_sf"/>
</dbReference>
<dbReference type="CDD" id="cd21988">
    <property type="entry name" value="HMG-box_HBP1"/>
    <property type="match status" value="1"/>
</dbReference>
<dbReference type="STRING" id="1676925.ENSPKIP00000038533"/>
<feature type="region of interest" description="Disordered" evidence="14">
    <location>
        <begin position="129"/>
        <end position="167"/>
    </location>
</feature>
<dbReference type="Gene3D" id="1.10.30.10">
    <property type="entry name" value="High mobility group box domain"/>
    <property type="match status" value="1"/>
</dbReference>
<dbReference type="Proteomes" id="UP000261540">
    <property type="component" value="Unplaced"/>
</dbReference>
<feature type="domain" description="AXH" evidence="16">
    <location>
        <begin position="177"/>
        <end position="316"/>
    </location>
</feature>
<organism evidence="17 18">
    <name type="scientific">Paramormyrops kingsleyae</name>
    <dbReference type="NCBI Taxonomy" id="1676925"/>
    <lineage>
        <taxon>Eukaryota</taxon>
        <taxon>Metazoa</taxon>
        <taxon>Chordata</taxon>
        <taxon>Craniata</taxon>
        <taxon>Vertebrata</taxon>
        <taxon>Euteleostomi</taxon>
        <taxon>Actinopterygii</taxon>
        <taxon>Neopterygii</taxon>
        <taxon>Teleostei</taxon>
        <taxon>Osteoglossocephala</taxon>
        <taxon>Osteoglossomorpha</taxon>
        <taxon>Osteoglossiformes</taxon>
        <taxon>Mormyridae</taxon>
        <taxon>Paramormyrops</taxon>
    </lineage>
</organism>
<dbReference type="InterPro" id="IPR003652">
    <property type="entry name" value="Ataxin_AXH_dom"/>
</dbReference>
<dbReference type="GO" id="GO:0003723">
    <property type="term" value="F:RNA binding"/>
    <property type="evidence" value="ECO:0007669"/>
    <property type="project" value="InterPro"/>
</dbReference>
<evidence type="ECO:0000313" key="17">
    <source>
        <dbReference type="Ensembl" id="ENSPKIP00000038533.1"/>
    </source>
</evidence>
<name>A0A3B3T7U1_9TELE</name>
<keyword evidence="6" id="KW-0805">Transcription regulation</keyword>
<dbReference type="AlphaFoldDB" id="A0A3B3T7U1"/>
<dbReference type="Pfam" id="PF08517">
    <property type="entry name" value="AXH"/>
    <property type="match status" value="1"/>
</dbReference>
<evidence type="ECO:0000256" key="11">
    <source>
        <dbReference type="ARBA" id="ARBA00030026"/>
    </source>
</evidence>
<dbReference type="GO" id="GO:0000981">
    <property type="term" value="F:DNA-binding transcription factor activity, RNA polymerase II-specific"/>
    <property type="evidence" value="ECO:0007669"/>
    <property type="project" value="TreeGrafter"/>
</dbReference>
<evidence type="ECO:0000256" key="6">
    <source>
        <dbReference type="ARBA" id="ARBA00023015"/>
    </source>
</evidence>
<keyword evidence="4" id="KW-0879">Wnt signaling pathway</keyword>
<dbReference type="InterPro" id="IPR039655">
    <property type="entry name" value="HBP1"/>
</dbReference>
<keyword evidence="7 13" id="KW-0238">DNA-binding</keyword>
<dbReference type="Pfam" id="PF00505">
    <property type="entry name" value="HMG_box"/>
    <property type="match status" value="1"/>
</dbReference>
<keyword evidence="18" id="KW-1185">Reference proteome</keyword>
<keyword evidence="8" id="KW-0804">Transcription</keyword>
<feature type="DNA-binding region" description="HMG box" evidence="13">
    <location>
        <begin position="395"/>
        <end position="463"/>
    </location>
</feature>
<dbReference type="GO" id="GO:0005634">
    <property type="term" value="C:nucleus"/>
    <property type="evidence" value="ECO:0007669"/>
    <property type="project" value="UniProtKB-SubCell"/>
</dbReference>
<evidence type="ECO:0000256" key="4">
    <source>
        <dbReference type="ARBA" id="ARBA00022687"/>
    </source>
</evidence>
<evidence type="ECO:0000256" key="9">
    <source>
        <dbReference type="ARBA" id="ARBA00023242"/>
    </source>
</evidence>
<dbReference type="GeneTree" id="ENSGT00390000011239"/>
<dbReference type="SMART" id="SM00536">
    <property type="entry name" value="AXH"/>
    <property type="match status" value="1"/>
</dbReference>